<accession>A0A7K6I4D9</accession>
<evidence type="ECO:0000313" key="2">
    <source>
        <dbReference type="Proteomes" id="UP000521322"/>
    </source>
</evidence>
<reference evidence="1 2" key="1">
    <citation type="submission" date="2019-09" db="EMBL/GenBank/DDBJ databases">
        <title>Bird 10,000 Genomes (B10K) Project - Family phase.</title>
        <authorList>
            <person name="Zhang G."/>
        </authorList>
    </citation>
    <scope>NUCLEOTIDE SEQUENCE [LARGE SCALE GENOMIC DNA]</scope>
    <source>
        <strain evidence="1">B10K-DU-029-49</strain>
        <tissue evidence="1">Liver</tissue>
    </source>
</reference>
<sequence length="88" mass="9989">TSTTKTVMFNHSGRNTFQGIPELTKFWEKLFDSSKHWRKAPNGLFWICQQKAYSKLPALWKGSCILGIIEPGFFLLSSEKGNKLGVPL</sequence>
<dbReference type="AlphaFoldDB" id="A0A7K6I4D9"/>
<dbReference type="Proteomes" id="UP000521322">
    <property type="component" value="Unassembled WGS sequence"/>
</dbReference>
<evidence type="ECO:0000313" key="1">
    <source>
        <dbReference type="EMBL" id="NWV82504.1"/>
    </source>
</evidence>
<protein>
    <submittedName>
        <fullName evidence="1">ENR1 protein</fullName>
    </submittedName>
</protein>
<organism evidence="1 2">
    <name type="scientific">Dasyornis broadbenti</name>
    <name type="common">rufous bristle-bird</name>
    <dbReference type="NCBI Taxonomy" id="243059"/>
    <lineage>
        <taxon>Eukaryota</taxon>
        <taxon>Metazoa</taxon>
        <taxon>Chordata</taxon>
        <taxon>Craniata</taxon>
        <taxon>Vertebrata</taxon>
        <taxon>Euteleostomi</taxon>
        <taxon>Archelosauria</taxon>
        <taxon>Archosauria</taxon>
        <taxon>Dinosauria</taxon>
        <taxon>Saurischia</taxon>
        <taxon>Theropoda</taxon>
        <taxon>Coelurosauria</taxon>
        <taxon>Aves</taxon>
        <taxon>Neognathae</taxon>
        <taxon>Neoaves</taxon>
        <taxon>Telluraves</taxon>
        <taxon>Australaves</taxon>
        <taxon>Passeriformes</taxon>
        <taxon>Meliphagoidea</taxon>
        <taxon>Dasyornithidae</taxon>
        <taxon>Dasyornis</taxon>
    </lineage>
</organism>
<proteinExistence type="predicted"/>
<feature type="non-terminal residue" evidence="1">
    <location>
        <position position="88"/>
    </location>
</feature>
<name>A0A7K6I4D9_9PASS</name>
<dbReference type="EMBL" id="VZRN01004857">
    <property type="protein sequence ID" value="NWV82504.1"/>
    <property type="molecule type" value="Genomic_DNA"/>
</dbReference>
<keyword evidence="2" id="KW-1185">Reference proteome</keyword>
<comment type="caution">
    <text evidence="1">The sequence shown here is derived from an EMBL/GenBank/DDBJ whole genome shotgun (WGS) entry which is preliminary data.</text>
</comment>
<feature type="non-terminal residue" evidence="1">
    <location>
        <position position="1"/>
    </location>
</feature>
<gene>
    <name evidence="1" type="primary">Erv31_3</name>
    <name evidence="1" type="ORF">DASBRO_R15596</name>
</gene>